<keyword evidence="3" id="KW-0547">Nucleotide-binding</keyword>
<keyword evidence="5" id="KW-0067">ATP-binding</keyword>
<feature type="transmembrane region" description="Helical" evidence="8">
    <location>
        <begin position="80"/>
        <end position="102"/>
    </location>
</feature>
<organism evidence="9 10">
    <name type="scientific">Pichia californica</name>
    <dbReference type="NCBI Taxonomy" id="460514"/>
    <lineage>
        <taxon>Eukaryota</taxon>
        <taxon>Fungi</taxon>
        <taxon>Dikarya</taxon>
        <taxon>Ascomycota</taxon>
        <taxon>Saccharomycotina</taxon>
        <taxon>Pichiomycetes</taxon>
        <taxon>Pichiales</taxon>
        <taxon>Pichiaceae</taxon>
        <taxon>Pichia</taxon>
    </lineage>
</organism>
<comment type="caution">
    <text evidence="9">The sequence shown here is derived from an EMBL/GenBank/DDBJ whole genome shotgun (WGS) entry which is preliminary data.</text>
</comment>
<keyword evidence="2" id="KW-0808">Transferase</keyword>
<keyword evidence="6" id="KW-0521">NADP</keyword>
<dbReference type="GO" id="GO:0019674">
    <property type="term" value="P:NAD+ metabolic process"/>
    <property type="evidence" value="ECO:0007669"/>
    <property type="project" value="InterPro"/>
</dbReference>
<name>A0A9P6WRB6_9ASCO</name>
<dbReference type="Gene3D" id="3.40.50.10680">
    <property type="entry name" value="CofD-like domains"/>
    <property type="match status" value="1"/>
</dbReference>
<dbReference type="InterPro" id="IPR038136">
    <property type="entry name" value="CofD-like_dom_sf"/>
</dbReference>
<dbReference type="PANTHER" id="PTHR20275:SF26">
    <property type="entry name" value="NADH KINASE POS5, MITOCHONDRIAL"/>
    <property type="match status" value="1"/>
</dbReference>
<dbReference type="GO" id="GO:0003951">
    <property type="term" value="F:NAD+ kinase activity"/>
    <property type="evidence" value="ECO:0007669"/>
    <property type="project" value="InterPro"/>
</dbReference>
<proteinExistence type="inferred from homology"/>
<dbReference type="SUPFAM" id="SSF111331">
    <property type="entry name" value="NAD kinase/diacylglycerol kinase-like"/>
    <property type="match status" value="1"/>
</dbReference>
<dbReference type="Gene3D" id="3.40.50.10330">
    <property type="entry name" value="Probable inorganic polyphosphate/atp-NAD kinase, domain 1"/>
    <property type="match status" value="1"/>
</dbReference>
<comment type="similarity">
    <text evidence="1">Belongs to the NAD kinase family.</text>
</comment>
<dbReference type="EMBL" id="PUHW01000005">
    <property type="protein sequence ID" value="KAG0691237.1"/>
    <property type="molecule type" value="Genomic_DNA"/>
</dbReference>
<dbReference type="Gene3D" id="2.60.200.30">
    <property type="entry name" value="Probable inorganic polyphosphate/atp-NAD kinase, domain 2"/>
    <property type="match status" value="1"/>
</dbReference>
<evidence type="ECO:0000256" key="4">
    <source>
        <dbReference type="ARBA" id="ARBA00022777"/>
    </source>
</evidence>
<evidence type="ECO:0000256" key="1">
    <source>
        <dbReference type="ARBA" id="ARBA00010995"/>
    </source>
</evidence>
<dbReference type="InterPro" id="IPR002504">
    <property type="entry name" value="NADK"/>
</dbReference>
<keyword evidence="4 9" id="KW-0418">Kinase</keyword>
<keyword evidence="8" id="KW-0472">Membrane</keyword>
<dbReference type="InterPro" id="IPR017438">
    <property type="entry name" value="ATP-NAD_kinase_N"/>
</dbReference>
<evidence type="ECO:0000256" key="2">
    <source>
        <dbReference type="ARBA" id="ARBA00022679"/>
    </source>
</evidence>
<dbReference type="SUPFAM" id="SSF142338">
    <property type="entry name" value="CofD-like"/>
    <property type="match status" value="1"/>
</dbReference>
<dbReference type="InterPro" id="IPR002882">
    <property type="entry name" value="CofD"/>
</dbReference>
<dbReference type="InterPro" id="IPR016064">
    <property type="entry name" value="NAD/diacylglycerol_kinase_sf"/>
</dbReference>
<reference evidence="9" key="1">
    <citation type="submission" date="2020-11" db="EMBL/GenBank/DDBJ databases">
        <title>Kefir isolates.</title>
        <authorList>
            <person name="Marcisauskas S."/>
            <person name="Kim Y."/>
            <person name="Blasche S."/>
        </authorList>
    </citation>
    <scope>NUCLEOTIDE SEQUENCE</scope>
    <source>
        <strain evidence="9">Olga-1</strain>
    </source>
</reference>
<evidence type="ECO:0000256" key="8">
    <source>
        <dbReference type="SAM" id="Phobius"/>
    </source>
</evidence>
<keyword evidence="7" id="KW-0520">NAD</keyword>
<evidence type="ECO:0000256" key="7">
    <source>
        <dbReference type="ARBA" id="ARBA00023027"/>
    </source>
</evidence>
<dbReference type="Pfam" id="PF01933">
    <property type="entry name" value="CofD"/>
    <property type="match status" value="1"/>
</dbReference>
<evidence type="ECO:0000256" key="5">
    <source>
        <dbReference type="ARBA" id="ARBA00022840"/>
    </source>
</evidence>
<keyword evidence="8" id="KW-0812">Transmembrane</keyword>
<dbReference type="Pfam" id="PF01513">
    <property type="entry name" value="NAD_kinase"/>
    <property type="match status" value="1"/>
</dbReference>
<dbReference type="InterPro" id="IPR017437">
    <property type="entry name" value="ATP-NAD_kinase_PpnK-typ_C"/>
</dbReference>
<dbReference type="GO" id="GO:0005524">
    <property type="term" value="F:ATP binding"/>
    <property type="evidence" value="ECO:0007669"/>
    <property type="project" value="UniProtKB-KW"/>
</dbReference>
<evidence type="ECO:0000256" key="3">
    <source>
        <dbReference type="ARBA" id="ARBA00022741"/>
    </source>
</evidence>
<dbReference type="HAMAP" id="MF_00361">
    <property type="entry name" value="NAD_kinase"/>
    <property type="match status" value="1"/>
</dbReference>
<dbReference type="GO" id="GO:0043743">
    <property type="term" value="F:LPPG:FO 2-phospho-L-lactate transferase activity"/>
    <property type="evidence" value="ECO:0007669"/>
    <property type="project" value="InterPro"/>
</dbReference>
<accession>A0A9P6WRB6</accession>
<dbReference type="AlphaFoldDB" id="A0A9P6WRB6"/>
<sequence length="599" mass="67039">MIYNNQSVEDLVNYRDLNNEDSEDIEIDKYMIQSQLRFEKDKAPPLESKIIRIMYISPYGEEIHPRASLRTINLFKESDCIVYSVGSLFTSIIPVILLGGIGEEITKLRLNSFKKILLMNGSFDRETNGLCGLDFVKAIMEAVEYSLKRSVSSSNSSSRRPRFFSSKPPTLCPFIKLHPVDTLPFRHFPTYSGDSNSIIKKLLWNNNPPNNVLIVKKPWNSNVFDATIKFIKFLNKNYPKINILVTPEVAEELNSINLSNENSFIIPIFTGSIIDIIPRTDLIVSLGGDGTILRGVSLFSNTSVPPVLSFSLGTLGFLLPFDFNNHIDAFNKLYNSNSYVLKRERIECHIVKSQSKSDILNKQREDLDNSYKNKNSINALEEIERLKRLSSVMDAPFDNLNLSTELETLKKLKIHAMNDIVLHRGSLPGLINLDVYINGNFLTRTTADGLIFATPTGSTAYSLSAGGSIVHPIVKCILLTPICPRSLSFRPLILPLNSHILIKVIGKENVKIDYSKSNAKLSIDGIPQLKMVPGDEIHIISESFSRLQKNSSIENNDSSKIGKSGVWCVVQSKGDWVNGINGMLGFNLGFKSSKSNNLL</sequence>
<evidence type="ECO:0000313" key="10">
    <source>
        <dbReference type="Proteomes" id="UP000697127"/>
    </source>
</evidence>
<dbReference type="GO" id="GO:0006741">
    <property type="term" value="P:NADP+ biosynthetic process"/>
    <property type="evidence" value="ECO:0007669"/>
    <property type="project" value="InterPro"/>
</dbReference>
<evidence type="ECO:0000313" key="9">
    <source>
        <dbReference type="EMBL" id="KAG0691237.1"/>
    </source>
</evidence>
<dbReference type="OrthoDB" id="24581at2759"/>
<dbReference type="FunFam" id="2.60.200.30:FF:000009">
    <property type="entry name" value="Poly(P)/ATP NAD kinase"/>
    <property type="match status" value="1"/>
</dbReference>
<dbReference type="Pfam" id="PF20143">
    <property type="entry name" value="NAD_kinase_C"/>
    <property type="match status" value="1"/>
</dbReference>
<keyword evidence="10" id="KW-1185">Reference proteome</keyword>
<protein>
    <submittedName>
        <fullName evidence="9">NADH kinase pos5</fullName>
    </submittedName>
</protein>
<evidence type="ECO:0000256" key="6">
    <source>
        <dbReference type="ARBA" id="ARBA00022857"/>
    </source>
</evidence>
<gene>
    <name evidence="9" type="primary">POS5</name>
    <name evidence="9" type="ORF">C6P40_004049</name>
</gene>
<dbReference type="Proteomes" id="UP000697127">
    <property type="component" value="Unassembled WGS sequence"/>
</dbReference>
<keyword evidence="8" id="KW-1133">Transmembrane helix</keyword>
<dbReference type="PANTHER" id="PTHR20275">
    <property type="entry name" value="NAD KINASE"/>
    <property type="match status" value="1"/>
</dbReference>